<name>A0A9E4TS42_9GAMM</name>
<reference evidence="2" key="1">
    <citation type="journal article" date="2021" name="Proc. Natl. Acad. Sci. U.S.A.">
        <title>Global biogeography of chemosynthetic symbionts reveals both localized and globally distributed symbiont groups. .</title>
        <authorList>
            <person name="Osvatic J.T."/>
            <person name="Wilkins L.G.E."/>
            <person name="Leibrecht L."/>
            <person name="Leray M."/>
            <person name="Zauner S."/>
            <person name="Polzin J."/>
            <person name="Camacho Y."/>
            <person name="Gros O."/>
            <person name="van Gils J.A."/>
            <person name="Eisen J.A."/>
            <person name="Petersen J.M."/>
            <person name="Yuen B."/>
        </authorList>
    </citation>
    <scope>NUCLEOTIDE SEQUENCE</scope>
    <source>
        <strain evidence="2">MAGclacostrist055</strain>
    </source>
</reference>
<accession>A0A9E4TS42</accession>
<proteinExistence type="predicted"/>
<feature type="compositionally biased region" description="Basic and acidic residues" evidence="1">
    <location>
        <begin position="111"/>
        <end position="134"/>
    </location>
</feature>
<protein>
    <submittedName>
        <fullName evidence="2">1-deoxy-D-xylulose-5-phosphate synthase</fullName>
    </submittedName>
</protein>
<gene>
    <name evidence="2" type="ORF">JAY77_03730</name>
</gene>
<dbReference type="AlphaFoldDB" id="A0A9E4TS42"/>
<dbReference type="Proteomes" id="UP000886674">
    <property type="component" value="Unassembled WGS sequence"/>
</dbReference>
<comment type="caution">
    <text evidence="2">The sequence shown here is derived from an EMBL/GenBank/DDBJ whole genome shotgun (WGS) entry which is preliminary data.</text>
</comment>
<feature type="region of interest" description="Disordered" evidence="1">
    <location>
        <begin position="101"/>
        <end position="134"/>
    </location>
</feature>
<sequence>MESKVKYIELKTDGVRGIGRIGIIESSKSGKTLYYNTKVLAPLKGWAAKANYYDVETGEEYWVSSPRKDGKDSLFPAMIEVDENAREEYWLRLRNLPQNIAQSSYSSPGRSKKEREKVENSVRRRDIDRRFRAP</sequence>
<dbReference type="EMBL" id="JAEPCR010000011">
    <property type="protein sequence ID" value="MCG7977246.1"/>
    <property type="molecule type" value="Genomic_DNA"/>
</dbReference>
<evidence type="ECO:0000313" key="3">
    <source>
        <dbReference type="Proteomes" id="UP000886674"/>
    </source>
</evidence>
<organism evidence="2 3">
    <name type="scientific">Candidatus Thiodiazotropha taylori</name>
    <dbReference type="NCBI Taxonomy" id="2792791"/>
    <lineage>
        <taxon>Bacteria</taxon>
        <taxon>Pseudomonadati</taxon>
        <taxon>Pseudomonadota</taxon>
        <taxon>Gammaproteobacteria</taxon>
        <taxon>Chromatiales</taxon>
        <taxon>Sedimenticolaceae</taxon>
        <taxon>Candidatus Thiodiazotropha</taxon>
    </lineage>
</organism>
<evidence type="ECO:0000313" key="2">
    <source>
        <dbReference type="EMBL" id="MCG7977246.1"/>
    </source>
</evidence>
<evidence type="ECO:0000256" key="1">
    <source>
        <dbReference type="SAM" id="MobiDB-lite"/>
    </source>
</evidence>